<evidence type="ECO:0000313" key="1">
    <source>
        <dbReference type="EMBL" id="EJW99352.1"/>
    </source>
</evidence>
<reference evidence="1" key="1">
    <citation type="journal article" date="2012" name="PLoS ONE">
        <title>Gene sets for utilization of primary and secondary nutrition supplies in the distal gut of endangered iberian lynx.</title>
        <authorList>
            <person name="Alcaide M."/>
            <person name="Messina E."/>
            <person name="Richter M."/>
            <person name="Bargiela R."/>
            <person name="Peplies J."/>
            <person name="Huws S.A."/>
            <person name="Newbold C.J."/>
            <person name="Golyshin P.N."/>
            <person name="Simon M.A."/>
            <person name="Lopez G."/>
            <person name="Yakimov M.M."/>
            <person name="Ferrer M."/>
        </authorList>
    </citation>
    <scope>NUCLEOTIDE SEQUENCE</scope>
</reference>
<protein>
    <submittedName>
        <fullName evidence="1">Uncharacterized protein</fullName>
    </submittedName>
</protein>
<accession>J9GC56</accession>
<proteinExistence type="predicted"/>
<sequence length="61" mass="6673">MIFVDMDHLSEAVQCDGLAEMLVNVLMNQCTVAIGGADFFDICRIGTDGNVGKTLYMNQQD</sequence>
<dbReference type="EMBL" id="AMCI01003851">
    <property type="protein sequence ID" value="EJW99352.1"/>
    <property type="molecule type" value="Genomic_DNA"/>
</dbReference>
<organism evidence="1">
    <name type="scientific">gut metagenome</name>
    <dbReference type="NCBI Taxonomy" id="749906"/>
    <lineage>
        <taxon>unclassified sequences</taxon>
        <taxon>metagenomes</taxon>
        <taxon>organismal metagenomes</taxon>
    </lineage>
</organism>
<dbReference type="AlphaFoldDB" id="J9GC56"/>
<feature type="non-terminal residue" evidence="1">
    <location>
        <position position="61"/>
    </location>
</feature>
<comment type="caution">
    <text evidence="1">The sequence shown here is derived from an EMBL/GenBank/DDBJ whole genome shotgun (WGS) entry which is preliminary data.</text>
</comment>
<gene>
    <name evidence="1" type="ORF">EVA_12540</name>
</gene>
<name>J9GC56_9ZZZZ</name>